<keyword evidence="4" id="KW-1185">Reference proteome</keyword>
<proteinExistence type="inferred from homology"/>
<comment type="similarity">
    <text evidence="1">Belongs to the isochorismatase family.</text>
</comment>
<comment type="caution">
    <text evidence="3">The sequence shown here is derived from an EMBL/GenBank/DDBJ whole genome shotgun (WGS) entry which is preliminary data.</text>
</comment>
<dbReference type="EMBL" id="JAMXFF010000025">
    <property type="protein sequence ID" value="MCT7967951.1"/>
    <property type="molecule type" value="Genomic_DNA"/>
</dbReference>
<dbReference type="InterPro" id="IPR052347">
    <property type="entry name" value="Isochorismatase_Nicotinamidase"/>
</dbReference>
<accession>A0ABT2MVL9</accession>
<dbReference type="SUPFAM" id="SSF52499">
    <property type="entry name" value="Isochorismatase-like hydrolases"/>
    <property type="match status" value="1"/>
</dbReference>
<protein>
    <submittedName>
        <fullName evidence="3">Isochorismatase</fullName>
    </submittedName>
</protein>
<name>A0ABT2MVL9_9CYAN</name>
<dbReference type="Proteomes" id="UP001525890">
    <property type="component" value="Unassembled WGS sequence"/>
</dbReference>
<dbReference type="PANTHER" id="PTHR11080:SF2">
    <property type="entry name" value="LD05707P"/>
    <property type="match status" value="1"/>
</dbReference>
<dbReference type="InterPro" id="IPR036380">
    <property type="entry name" value="Isochorismatase-like_sf"/>
</dbReference>
<keyword evidence="2" id="KW-0378">Hydrolase</keyword>
<evidence type="ECO:0000256" key="2">
    <source>
        <dbReference type="ARBA" id="ARBA00022801"/>
    </source>
</evidence>
<dbReference type="PANTHER" id="PTHR11080">
    <property type="entry name" value="PYRAZINAMIDASE/NICOTINAMIDASE"/>
    <property type="match status" value="1"/>
</dbReference>
<gene>
    <name evidence="3" type="ORF">NG799_16690</name>
</gene>
<evidence type="ECO:0000256" key="1">
    <source>
        <dbReference type="ARBA" id="ARBA00006336"/>
    </source>
</evidence>
<dbReference type="Gene3D" id="3.40.50.850">
    <property type="entry name" value="Isochorismatase-like"/>
    <property type="match status" value="1"/>
</dbReference>
<sequence>MNPTRTLPIPPHFDRAKVGQVWRVPYQQLAQDAQTWAKTHRIEPATTDSPKICLLAIDIQNTFCIPDFELFVGGRSGNGAVEDNQRLCEFIYRNLHRITAVIPTMDTHTTGQIFHPVFWIDSNGENPPPLTQISLSDVENGVWKVNPTVAESLGDRNPEQIQQYAHHYVKQLEIDGKYPLIIWPYHSLLGGIGHALVSAVEEAIFFHNLARNAATGFELKGNHPLTENYSALRPEVLLDQTGKAIGQANSPLIKKLLEFDVLIIAGQAKSHCVAWTIDDLLRDIQQQDPKLAQKVYLLEDCTSPVVVPNVVDFTDAADAAFARFSEAGMHLVQSTQGIDNWPGLAGSGSPFSNQ</sequence>
<organism evidence="3 4">
    <name type="scientific">Laspinema palackyanum D2a</name>
    <dbReference type="NCBI Taxonomy" id="2953684"/>
    <lineage>
        <taxon>Bacteria</taxon>
        <taxon>Bacillati</taxon>
        <taxon>Cyanobacteriota</taxon>
        <taxon>Cyanophyceae</taxon>
        <taxon>Oscillatoriophycideae</taxon>
        <taxon>Oscillatoriales</taxon>
        <taxon>Laspinemataceae</taxon>
        <taxon>Laspinema</taxon>
        <taxon>Laspinema palackyanum</taxon>
    </lineage>
</organism>
<evidence type="ECO:0000313" key="4">
    <source>
        <dbReference type="Proteomes" id="UP001525890"/>
    </source>
</evidence>
<dbReference type="RefSeq" id="WP_368007502.1">
    <property type="nucleotide sequence ID" value="NZ_JAMXFF010000025.1"/>
</dbReference>
<evidence type="ECO:0000313" key="3">
    <source>
        <dbReference type="EMBL" id="MCT7967951.1"/>
    </source>
</evidence>
<reference evidence="3 4" key="1">
    <citation type="journal article" date="2022" name="Front. Microbiol.">
        <title>High genomic differentiation and limited gene flow indicate recent cryptic speciation within the genus Laspinema (cyanobacteria).</title>
        <authorList>
            <person name="Stanojkovic A."/>
            <person name="Skoupy S."/>
            <person name="Skaloud P."/>
            <person name="Dvorak P."/>
        </authorList>
    </citation>
    <scope>NUCLEOTIDE SEQUENCE [LARGE SCALE GENOMIC DNA]</scope>
    <source>
        <strain evidence="3 4">D2a</strain>
    </source>
</reference>